<evidence type="ECO:0000313" key="2">
    <source>
        <dbReference type="EMBL" id="QEE30150.1"/>
    </source>
</evidence>
<dbReference type="OrthoDB" id="113347at2"/>
<evidence type="ECO:0000259" key="1">
    <source>
        <dbReference type="Pfam" id="PF07475"/>
    </source>
</evidence>
<sequence length="400" mass="43671">MMVGLGQLTHHNADLGSMLQAPPDVAADRVQAVIVPFGKIHQNDVAVDLGSNLLVAPGIAVLESDRFVYSWHNSFPILVDCCKTGSDLPVTTSATDYFLCGWHVRSEFPLPELALWQDTQHHPDITLTLNEPELVDPAAPAAWPGFQIEAPALARVEMTSICTFSVRDGCEIRLRVEPGADPIEVRNFLYGTGLGMICHQRGVFPLHGSCLSLGGRAVIFSGRSGAGKSTLAAALTQRGHTMLSDDVCALEPTAEGWSVRPAFPRVKLLPQSLEVLPDLKQSGVHAALQGKYHFRFENVSAFSQKTTPLAAIYFLERGEDGEPATLLRKTGMDALLLVQQQVFRRRAGELLGRRQAIFTTSGAIVSNVPVYVLRRAFDLQRLQKTIDLLEEAHEAVPVQI</sequence>
<dbReference type="InterPro" id="IPR027417">
    <property type="entry name" value="P-loop_NTPase"/>
</dbReference>
<dbReference type="InterPro" id="IPR011104">
    <property type="entry name" value="Hpr_kin/Pase_C"/>
</dbReference>
<dbReference type="Gene3D" id="3.40.50.300">
    <property type="entry name" value="P-loop containing nucleotide triphosphate hydrolases"/>
    <property type="match status" value="1"/>
</dbReference>
<evidence type="ECO:0000313" key="3">
    <source>
        <dbReference type="Proteomes" id="UP000321820"/>
    </source>
</evidence>
<dbReference type="GO" id="GO:0000155">
    <property type="term" value="F:phosphorelay sensor kinase activity"/>
    <property type="evidence" value="ECO:0007669"/>
    <property type="project" value="InterPro"/>
</dbReference>
<accession>A0A5B9EH49</accession>
<protein>
    <recommendedName>
        <fullName evidence="1">HPr kinase/phosphorylase C-terminal domain-containing protein</fullName>
    </recommendedName>
</protein>
<reference evidence="2 3" key="1">
    <citation type="submission" date="2019-08" db="EMBL/GenBank/DDBJ databases">
        <title>Complete genome sequence of Terriglobus albidus strain ORNL.</title>
        <authorList>
            <person name="Podar M."/>
        </authorList>
    </citation>
    <scope>NUCLEOTIDE SEQUENCE [LARGE SCALE GENOMIC DNA]</scope>
    <source>
        <strain evidence="2 3">ORNL</strain>
    </source>
</reference>
<feature type="domain" description="HPr kinase/phosphorylase C-terminal" evidence="1">
    <location>
        <begin position="206"/>
        <end position="252"/>
    </location>
</feature>
<dbReference type="KEGG" id="talb:FTW19_20495"/>
<dbReference type="SUPFAM" id="SSF53795">
    <property type="entry name" value="PEP carboxykinase-like"/>
    <property type="match status" value="1"/>
</dbReference>
<dbReference type="Proteomes" id="UP000321820">
    <property type="component" value="Chromosome"/>
</dbReference>
<name>A0A5B9EH49_9BACT</name>
<dbReference type="EMBL" id="CP042806">
    <property type="protein sequence ID" value="QEE30150.1"/>
    <property type="molecule type" value="Genomic_DNA"/>
</dbReference>
<dbReference type="Pfam" id="PF07475">
    <property type="entry name" value="Hpr_kinase_C"/>
    <property type="match status" value="1"/>
</dbReference>
<dbReference type="GO" id="GO:0005524">
    <property type="term" value="F:ATP binding"/>
    <property type="evidence" value="ECO:0007669"/>
    <property type="project" value="InterPro"/>
</dbReference>
<keyword evidence="3" id="KW-1185">Reference proteome</keyword>
<proteinExistence type="predicted"/>
<dbReference type="AlphaFoldDB" id="A0A5B9EH49"/>
<gene>
    <name evidence="2" type="ORF">FTW19_20495</name>
</gene>
<dbReference type="GO" id="GO:0006109">
    <property type="term" value="P:regulation of carbohydrate metabolic process"/>
    <property type="evidence" value="ECO:0007669"/>
    <property type="project" value="InterPro"/>
</dbReference>
<organism evidence="2 3">
    <name type="scientific">Terriglobus albidus</name>
    <dbReference type="NCBI Taxonomy" id="1592106"/>
    <lineage>
        <taxon>Bacteria</taxon>
        <taxon>Pseudomonadati</taxon>
        <taxon>Acidobacteriota</taxon>
        <taxon>Terriglobia</taxon>
        <taxon>Terriglobales</taxon>
        <taxon>Acidobacteriaceae</taxon>
        <taxon>Terriglobus</taxon>
    </lineage>
</organism>